<comment type="catalytic activity">
    <reaction evidence="13">
        <text>(5Z,8Z,11Z,14Z)-eicosatetraenoyl-CoA + H2O = (5Z,8Z,11Z,14Z)-eicosatetraenoate + CoA + H(+)</text>
        <dbReference type="Rhea" id="RHEA:40151"/>
        <dbReference type="ChEBI" id="CHEBI:15377"/>
        <dbReference type="ChEBI" id="CHEBI:15378"/>
        <dbReference type="ChEBI" id="CHEBI:32395"/>
        <dbReference type="ChEBI" id="CHEBI:57287"/>
        <dbReference type="ChEBI" id="CHEBI:57368"/>
    </reaction>
    <physiologicalReaction direction="left-to-right" evidence="13">
        <dbReference type="Rhea" id="RHEA:40152"/>
    </physiologicalReaction>
</comment>
<evidence type="ECO:0000256" key="19">
    <source>
        <dbReference type="ARBA" id="ARBA00047588"/>
    </source>
</evidence>
<name>A0A448I560_MYCCI</name>
<dbReference type="AlphaFoldDB" id="A0A448I560"/>
<evidence type="ECO:0000256" key="10">
    <source>
        <dbReference type="ARBA" id="ARBA00023098"/>
    </source>
</evidence>
<comment type="catalytic activity">
    <reaction evidence="20">
        <text>hexadecanoyl-CoA + H2O = hexadecanoate + CoA + H(+)</text>
        <dbReference type="Rhea" id="RHEA:16645"/>
        <dbReference type="ChEBI" id="CHEBI:7896"/>
        <dbReference type="ChEBI" id="CHEBI:15377"/>
        <dbReference type="ChEBI" id="CHEBI:15378"/>
        <dbReference type="ChEBI" id="CHEBI:57287"/>
        <dbReference type="ChEBI" id="CHEBI:57379"/>
        <dbReference type="EC" id="3.1.2.2"/>
    </reaction>
    <physiologicalReaction direction="left-to-right" evidence="20">
        <dbReference type="Rhea" id="RHEA:16646"/>
    </physiologicalReaction>
</comment>
<keyword evidence="12" id="KW-0966">Cell projection</keyword>
<dbReference type="OrthoDB" id="5242242at2"/>
<evidence type="ECO:0000259" key="24">
    <source>
        <dbReference type="Pfam" id="PF03061"/>
    </source>
</evidence>
<dbReference type="GO" id="GO:0016020">
    <property type="term" value="C:membrane"/>
    <property type="evidence" value="ECO:0007669"/>
    <property type="project" value="UniProtKB-SubCell"/>
</dbReference>
<keyword evidence="10" id="KW-0443">Lipid metabolism</keyword>
<protein>
    <recommendedName>
        <fullName evidence="17">Acyl-coenzyme A thioesterase THEM4</fullName>
        <ecNumber evidence="16">3.1.2.2</ecNumber>
    </recommendedName>
    <alternativeName>
        <fullName evidence="18">Thioesterase superfamily member 4</fullName>
    </alternativeName>
</protein>
<dbReference type="RefSeq" id="WP_126333522.1">
    <property type="nucleotide sequence ID" value="NZ_AP022604.1"/>
</dbReference>
<evidence type="ECO:0000256" key="20">
    <source>
        <dbReference type="ARBA" id="ARBA00047734"/>
    </source>
</evidence>
<dbReference type="PANTHER" id="PTHR12418:SF19">
    <property type="entry name" value="ACYL-COENZYME A THIOESTERASE THEM4"/>
    <property type="match status" value="1"/>
</dbReference>
<evidence type="ECO:0000256" key="12">
    <source>
        <dbReference type="ARBA" id="ARBA00023273"/>
    </source>
</evidence>
<comment type="catalytic activity">
    <reaction evidence="21">
        <text>decanoyl-CoA + H2O = decanoate + CoA + H(+)</text>
        <dbReference type="Rhea" id="RHEA:40059"/>
        <dbReference type="ChEBI" id="CHEBI:15377"/>
        <dbReference type="ChEBI" id="CHEBI:15378"/>
        <dbReference type="ChEBI" id="CHEBI:27689"/>
        <dbReference type="ChEBI" id="CHEBI:57287"/>
        <dbReference type="ChEBI" id="CHEBI:61430"/>
    </reaction>
    <physiologicalReaction direction="left-to-right" evidence="21">
        <dbReference type="Rhea" id="RHEA:40060"/>
    </physiologicalReaction>
</comment>
<evidence type="ECO:0000256" key="17">
    <source>
        <dbReference type="ARBA" id="ARBA00040123"/>
    </source>
</evidence>
<dbReference type="EMBL" id="LR134355">
    <property type="protein sequence ID" value="VEG47618.1"/>
    <property type="molecule type" value="Genomic_DNA"/>
</dbReference>
<dbReference type="Proteomes" id="UP000282551">
    <property type="component" value="Chromosome"/>
</dbReference>
<evidence type="ECO:0000256" key="16">
    <source>
        <dbReference type="ARBA" id="ARBA00038848"/>
    </source>
</evidence>
<comment type="catalytic activity">
    <reaction evidence="22">
        <text>dodecanoyl-CoA + H2O = dodecanoate + CoA + H(+)</text>
        <dbReference type="Rhea" id="RHEA:30135"/>
        <dbReference type="ChEBI" id="CHEBI:15377"/>
        <dbReference type="ChEBI" id="CHEBI:15378"/>
        <dbReference type="ChEBI" id="CHEBI:18262"/>
        <dbReference type="ChEBI" id="CHEBI:57287"/>
        <dbReference type="ChEBI" id="CHEBI:57375"/>
    </reaction>
    <physiologicalReaction direction="left-to-right" evidence="22">
        <dbReference type="Rhea" id="RHEA:30136"/>
    </physiologicalReaction>
</comment>
<keyword evidence="4" id="KW-1003">Cell membrane</keyword>
<dbReference type="GO" id="GO:0006631">
    <property type="term" value="P:fatty acid metabolic process"/>
    <property type="evidence" value="ECO:0007669"/>
    <property type="project" value="UniProtKB-KW"/>
</dbReference>
<keyword evidence="6" id="KW-0053">Apoptosis</keyword>
<comment type="catalytic activity">
    <reaction evidence="19">
        <text>octanoyl-CoA + H2O = octanoate + CoA + H(+)</text>
        <dbReference type="Rhea" id="RHEA:30143"/>
        <dbReference type="ChEBI" id="CHEBI:15377"/>
        <dbReference type="ChEBI" id="CHEBI:15378"/>
        <dbReference type="ChEBI" id="CHEBI:25646"/>
        <dbReference type="ChEBI" id="CHEBI:57287"/>
        <dbReference type="ChEBI" id="CHEBI:57386"/>
    </reaction>
    <physiologicalReaction direction="left-to-right" evidence="19">
        <dbReference type="Rhea" id="RHEA:30144"/>
    </physiologicalReaction>
</comment>
<evidence type="ECO:0000256" key="15">
    <source>
        <dbReference type="ARBA" id="ARBA00038456"/>
    </source>
</evidence>
<evidence type="ECO:0000256" key="22">
    <source>
        <dbReference type="ARBA" id="ARBA00048074"/>
    </source>
</evidence>
<evidence type="ECO:0000256" key="1">
    <source>
        <dbReference type="ARBA" id="ARBA00004170"/>
    </source>
</evidence>
<evidence type="ECO:0000256" key="2">
    <source>
        <dbReference type="ARBA" id="ARBA00004496"/>
    </source>
</evidence>
<dbReference type="InterPro" id="IPR052365">
    <property type="entry name" value="THEM4/THEM5_acyl-CoA_thioest"/>
</dbReference>
<sequence>MQFTYEPVDADEARRQRAIYEPFTRAVRELLDATIRTEVGAEDIAAAQASIEAVTARLRAKQLDGPFGVRFTTEGQGMSWGNPVVGVRNPMAPPLTIEHGAEKCWTEFELGAAYEGPPDHVHGGISALILDHLLGEAASAGGSTPLFTGTISLRYLRGTPLGPLRSEAWIERVDGVKTYARGFISDAEGPTVEAEGVFIKPAWARDPQ</sequence>
<evidence type="ECO:0000313" key="25">
    <source>
        <dbReference type="EMBL" id="VEG47618.1"/>
    </source>
</evidence>
<organism evidence="25 26">
    <name type="scientific">Mycolicibacterium chitae</name>
    <name type="common">Mycobacterium chitae</name>
    <dbReference type="NCBI Taxonomy" id="1792"/>
    <lineage>
        <taxon>Bacteria</taxon>
        <taxon>Bacillati</taxon>
        <taxon>Actinomycetota</taxon>
        <taxon>Actinomycetes</taxon>
        <taxon>Mycobacteriales</taxon>
        <taxon>Mycobacteriaceae</taxon>
        <taxon>Mycolicibacterium</taxon>
    </lineage>
</organism>
<dbReference type="SUPFAM" id="SSF54637">
    <property type="entry name" value="Thioesterase/thiol ester dehydrase-isomerase"/>
    <property type="match status" value="1"/>
</dbReference>
<evidence type="ECO:0000256" key="6">
    <source>
        <dbReference type="ARBA" id="ARBA00022703"/>
    </source>
</evidence>
<keyword evidence="9" id="KW-0809">Transit peptide</keyword>
<evidence type="ECO:0000256" key="18">
    <source>
        <dbReference type="ARBA" id="ARBA00043210"/>
    </source>
</evidence>
<keyword evidence="26" id="KW-1185">Reference proteome</keyword>
<dbReference type="Pfam" id="PF03061">
    <property type="entry name" value="4HBT"/>
    <property type="match status" value="1"/>
</dbReference>
<evidence type="ECO:0000256" key="9">
    <source>
        <dbReference type="ARBA" id="ARBA00022946"/>
    </source>
</evidence>
<dbReference type="PANTHER" id="PTHR12418">
    <property type="entry name" value="ACYL-COENZYME A THIOESTERASE THEM4"/>
    <property type="match status" value="1"/>
</dbReference>
<evidence type="ECO:0000256" key="14">
    <source>
        <dbReference type="ARBA" id="ARBA00037002"/>
    </source>
</evidence>
<reference evidence="25 26" key="1">
    <citation type="submission" date="2018-12" db="EMBL/GenBank/DDBJ databases">
        <authorList>
            <consortium name="Pathogen Informatics"/>
        </authorList>
    </citation>
    <scope>NUCLEOTIDE SEQUENCE [LARGE SCALE GENOMIC DNA]</scope>
    <source>
        <strain evidence="25 26">NCTC10485</strain>
    </source>
</reference>
<comment type="catalytic activity">
    <reaction evidence="23">
        <text>tetradecanoyl-CoA + H2O = tetradecanoate + CoA + H(+)</text>
        <dbReference type="Rhea" id="RHEA:40119"/>
        <dbReference type="ChEBI" id="CHEBI:15377"/>
        <dbReference type="ChEBI" id="CHEBI:15378"/>
        <dbReference type="ChEBI" id="CHEBI:30807"/>
        <dbReference type="ChEBI" id="CHEBI:57287"/>
        <dbReference type="ChEBI" id="CHEBI:57385"/>
    </reaction>
    <physiologicalReaction direction="left-to-right" evidence="23">
        <dbReference type="Rhea" id="RHEA:40120"/>
    </physiologicalReaction>
</comment>
<evidence type="ECO:0000313" key="26">
    <source>
        <dbReference type="Proteomes" id="UP000282551"/>
    </source>
</evidence>
<evidence type="ECO:0000256" key="11">
    <source>
        <dbReference type="ARBA" id="ARBA00023136"/>
    </source>
</evidence>
<keyword evidence="8" id="KW-0276">Fatty acid metabolism</keyword>
<dbReference type="CDD" id="cd03443">
    <property type="entry name" value="PaaI_thioesterase"/>
    <property type="match status" value="1"/>
</dbReference>
<dbReference type="EC" id="3.1.2.2" evidence="16"/>
<dbReference type="GO" id="GO:0016787">
    <property type="term" value="F:hydrolase activity"/>
    <property type="evidence" value="ECO:0007669"/>
    <property type="project" value="UniProtKB-KW"/>
</dbReference>
<dbReference type="InterPro" id="IPR006683">
    <property type="entry name" value="Thioestr_dom"/>
</dbReference>
<dbReference type="Gene3D" id="3.10.129.10">
    <property type="entry name" value="Hotdog Thioesterase"/>
    <property type="match status" value="1"/>
</dbReference>
<dbReference type="GO" id="GO:0005737">
    <property type="term" value="C:cytoplasm"/>
    <property type="evidence" value="ECO:0007669"/>
    <property type="project" value="UniProtKB-SubCell"/>
</dbReference>
<comment type="similarity">
    <text evidence="15">Belongs to the THEM4/THEM5 thioesterase family.</text>
</comment>
<accession>A0A448I560</accession>
<proteinExistence type="inferred from homology"/>
<gene>
    <name evidence="25" type="ORF">NCTC10485_01901</name>
</gene>
<keyword evidence="11" id="KW-0472">Membrane</keyword>
<evidence type="ECO:0000256" key="5">
    <source>
        <dbReference type="ARBA" id="ARBA00022490"/>
    </source>
</evidence>
<dbReference type="InterPro" id="IPR029069">
    <property type="entry name" value="HotDog_dom_sf"/>
</dbReference>
<evidence type="ECO:0000256" key="23">
    <source>
        <dbReference type="ARBA" id="ARBA00048180"/>
    </source>
</evidence>
<evidence type="ECO:0000256" key="13">
    <source>
        <dbReference type="ARBA" id="ARBA00035852"/>
    </source>
</evidence>
<feature type="domain" description="Thioesterase" evidence="24">
    <location>
        <begin position="120"/>
        <end position="191"/>
    </location>
</feature>
<evidence type="ECO:0000256" key="21">
    <source>
        <dbReference type="ARBA" id="ARBA00047969"/>
    </source>
</evidence>
<evidence type="ECO:0000256" key="8">
    <source>
        <dbReference type="ARBA" id="ARBA00022832"/>
    </source>
</evidence>
<keyword evidence="7" id="KW-0378">Hydrolase</keyword>
<evidence type="ECO:0000256" key="4">
    <source>
        <dbReference type="ARBA" id="ARBA00022475"/>
    </source>
</evidence>
<evidence type="ECO:0000256" key="3">
    <source>
        <dbReference type="ARBA" id="ARBA00004632"/>
    </source>
</evidence>
<keyword evidence="5" id="KW-0963">Cytoplasm</keyword>
<comment type="subcellular location">
    <subcellularLocation>
        <location evidence="3">Cell projection</location>
        <location evidence="3">Ruffle membrane</location>
    </subcellularLocation>
    <subcellularLocation>
        <location evidence="2">Cytoplasm</location>
    </subcellularLocation>
    <subcellularLocation>
        <location evidence="1">Membrane</location>
        <topology evidence="1">Peripheral membrane protein</topology>
    </subcellularLocation>
</comment>
<evidence type="ECO:0000256" key="7">
    <source>
        <dbReference type="ARBA" id="ARBA00022801"/>
    </source>
</evidence>
<comment type="catalytic activity">
    <reaction evidence="14">
        <text>(9Z)-octadecenoyl-CoA + H2O = (9Z)-octadecenoate + CoA + H(+)</text>
        <dbReference type="Rhea" id="RHEA:40139"/>
        <dbReference type="ChEBI" id="CHEBI:15377"/>
        <dbReference type="ChEBI" id="CHEBI:15378"/>
        <dbReference type="ChEBI" id="CHEBI:30823"/>
        <dbReference type="ChEBI" id="CHEBI:57287"/>
        <dbReference type="ChEBI" id="CHEBI:57387"/>
    </reaction>
    <physiologicalReaction direction="left-to-right" evidence="14">
        <dbReference type="Rhea" id="RHEA:40140"/>
    </physiologicalReaction>
</comment>